<dbReference type="EMBL" id="SMKI01000052">
    <property type="protein sequence ID" value="TDC77513.1"/>
    <property type="molecule type" value="Genomic_DNA"/>
</dbReference>
<reference evidence="2 3" key="1">
    <citation type="submission" date="2019-03" db="EMBL/GenBank/DDBJ databases">
        <title>Draft genome sequences of novel Actinobacteria.</title>
        <authorList>
            <person name="Sahin N."/>
            <person name="Ay H."/>
            <person name="Saygin H."/>
        </authorList>
    </citation>
    <scope>NUCLEOTIDE SEQUENCE [LARGE SCALE GENOMIC DNA]</scope>
    <source>
        <strain evidence="2 3">DSM 41900</strain>
    </source>
</reference>
<dbReference type="Pfam" id="PF04149">
    <property type="entry name" value="DUF397"/>
    <property type="match status" value="1"/>
</dbReference>
<dbReference type="InterPro" id="IPR007278">
    <property type="entry name" value="DUF397"/>
</dbReference>
<evidence type="ECO:0000313" key="3">
    <source>
        <dbReference type="Proteomes" id="UP000295345"/>
    </source>
</evidence>
<sequence length="77" mass="8147">MMFENGSTASLLEDVEWVKSSASMGEGNCVEVAALPGGGVVVRNSRFPEGPALVYTREEMAAFVAGAKLGEFDYLTV</sequence>
<protein>
    <submittedName>
        <fullName evidence="2">DUF397 domain-containing protein</fullName>
    </submittedName>
</protein>
<dbReference type="Proteomes" id="UP000295345">
    <property type="component" value="Unassembled WGS sequence"/>
</dbReference>
<comment type="caution">
    <text evidence="2">The sequence shown here is derived from an EMBL/GenBank/DDBJ whole genome shotgun (WGS) entry which is preliminary data.</text>
</comment>
<dbReference type="AlphaFoldDB" id="A0A4R4TQR9"/>
<proteinExistence type="predicted"/>
<name>A0A4R4TQR9_9ACTN</name>
<organism evidence="2 3">
    <name type="scientific">Streptomyces hainanensis</name>
    <dbReference type="NCBI Taxonomy" id="402648"/>
    <lineage>
        <taxon>Bacteria</taxon>
        <taxon>Bacillati</taxon>
        <taxon>Actinomycetota</taxon>
        <taxon>Actinomycetes</taxon>
        <taxon>Kitasatosporales</taxon>
        <taxon>Streptomycetaceae</taxon>
        <taxon>Streptomyces</taxon>
    </lineage>
</organism>
<evidence type="ECO:0000313" key="2">
    <source>
        <dbReference type="EMBL" id="TDC77513.1"/>
    </source>
</evidence>
<dbReference type="RefSeq" id="WP_132817055.1">
    <property type="nucleotide sequence ID" value="NZ_SMKI01000052.1"/>
</dbReference>
<keyword evidence="3" id="KW-1185">Reference proteome</keyword>
<dbReference type="OrthoDB" id="4558943at2"/>
<gene>
    <name evidence="2" type="ORF">E1283_07185</name>
</gene>
<evidence type="ECO:0000259" key="1">
    <source>
        <dbReference type="Pfam" id="PF04149"/>
    </source>
</evidence>
<feature type="domain" description="DUF397" evidence="1">
    <location>
        <begin position="16"/>
        <end position="68"/>
    </location>
</feature>
<accession>A0A4R4TQR9</accession>